<evidence type="ECO:0000256" key="4">
    <source>
        <dbReference type="ARBA" id="ARBA00023136"/>
    </source>
</evidence>
<accession>X0TB92</accession>
<dbReference type="EMBL" id="BARS01006234">
    <property type="protein sequence ID" value="GAF84581.1"/>
    <property type="molecule type" value="Genomic_DNA"/>
</dbReference>
<comment type="subcellular location">
    <subcellularLocation>
        <location evidence="1">Membrane</location>
        <topology evidence="1">Multi-pass membrane protein</topology>
    </subcellularLocation>
</comment>
<dbReference type="PANTHER" id="PTHR37422:SF13">
    <property type="entry name" value="LIPOPOLYSACCHARIDE BIOSYNTHESIS PROTEIN PA4999-RELATED"/>
    <property type="match status" value="1"/>
</dbReference>
<evidence type="ECO:0000259" key="7">
    <source>
        <dbReference type="Pfam" id="PF04932"/>
    </source>
</evidence>
<evidence type="ECO:0000256" key="1">
    <source>
        <dbReference type="ARBA" id="ARBA00004141"/>
    </source>
</evidence>
<reference evidence="8" key="1">
    <citation type="journal article" date="2014" name="Front. Microbiol.">
        <title>High frequency of phylogenetically diverse reductive dehalogenase-homologous genes in deep subseafloor sedimentary metagenomes.</title>
        <authorList>
            <person name="Kawai M."/>
            <person name="Futagami T."/>
            <person name="Toyoda A."/>
            <person name="Takaki Y."/>
            <person name="Nishi S."/>
            <person name="Hori S."/>
            <person name="Arai W."/>
            <person name="Tsubouchi T."/>
            <person name="Morono Y."/>
            <person name="Uchiyama I."/>
            <person name="Ito T."/>
            <person name="Fujiyama A."/>
            <person name="Inagaki F."/>
            <person name="Takami H."/>
        </authorList>
    </citation>
    <scope>NUCLEOTIDE SEQUENCE</scope>
    <source>
        <strain evidence="8">Expedition CK06-06</strain>
    </source>
</reference>
<dbReference type="GO" id="GO:0016020">
    <property type="term" value="C:membrane"/>
    <property type="evidence" value="ECO:0007669"/>
    <property type="project" value="UniProtKB-SubCell"/>
</dbReference>
<keyword evidence="2 6" id="KW-0812">Transmembrane</keyword>
<feature type="transmembrane region" description="Helical" evidence="6">
    <location>
        <begin position="196"/>
        <end position="218"/>
    </location>
</feature>
<evidence type="ECO:0000256" key="5">
    <source>
        <dbReference type="SAM" id="MobiDB-lite"/>
    </source>
</evidence>
<feature type="transmembrane region" description="Helical" evidence="6">
    <location>
        <begin position="120"/>
        <end position="141"/>
    </location>
</feature>
<feature type="transmembrane region" description="Helical" evidence="6">
    <location>
        <begin position="43"/>
        <end position="62"/>
    </location>
</feature>
<feature type="domain" description="O-antigen ligase-related" evidence="7">
    <location>
        <begin position="1"/>
        <end position="136"/>
    </location>
</feature>
<dbReference type="Pfam" id="PF04932">
    <property type="entry name" value="Wzy_C"/>
    <property type="match status" value="1"/>
</dbReference>
<sequence length="353" mass="37024">MFAAAILTKSLGALVAGGVGVAVWVIIGAFSGWIAAHRTKAIVIAWCFAGAGLLAVVAHGLYHQSLPGQSLNFRWQYWRASAGLIADHALTGVGRENFGRHYLEYKSIESPEEVANPHNLFVQAAADWGMVGLAGLVVMLVGASRAVTRPRPPRPATATRASEPSTPGRMLFWLAALAAVVVLGRLPLLGSSDVNFLYVATVMTGVPWVIGFVCCATGGIAPTREDQSRGAVVSTAVAIGLLAFVLHEMINFAAFVPGTAVTCFALLAYCISERPFAAHKGRRYKDGRLREPDAGSSSGSNAAPRSESNAAPRSESNVAPRSESDVAPRLVRGALTKSLSPLSVKGTAHAGWA</sequence>
<dbReference type="InterPro" id="IPR051533">
    <property type="entry name" value="WaaL-like"/>
</dbReference>
<feature type="transmembrane region" description="Helical" evidence="6">
    <location>
        <begin position="170"/>
        <end position="190"/>
    </location>
</feature>
<feature type="transmembrane region" description="Helical" evidence="6">
    <location>
        <begin position="12"/>
        <end position="36"/>
    </location>
</feature>
<organism evidence="8">
    <name type="scientific">marine sediment metagenome</name>
    <dbReference type="NCBI Taxonomy" id="412755"/>
    <lineage>
        <taxon>unclassified sequences</taxon>
        <taxon>metagenomes</taxon>
        <taxon>ecological metagenomes</taxon>
    </lineage>
</organism>
<keyword evidence="3 6" id="KW-1133">Transmembrane helix</keyword>
<feature type="transmembrane region" description="Helical" evidence="6">
    <location>
        <begin position="230"/>
        <end position="246"/>
    </location>
</feature>
<feature type="compositionally biased region" description="Polar residues" evidence="5">
    <location>
        <begin position="295"/>
        <end position="319"/>
    </location>
</feature>
<proteinExistence type="predicted"/>
<evidence type="ECO:0000256" key="2">
    <source>
        <dbReference type="ARBA" id="ARBA00022692"/>
    </source>
</evidence>
<evidence type="ECO:0000313" key="8">
    <source>
        <dbReference type="EMBL" id="GAF84581.1"/>
    </source>
</evidence>
<dbReference type="InterPro" id="IPR007016">
    <property type="entry name" value="O-antigen_ligase-rel_domated"/>
</dbReference>
<comment type="caution">
    <text evidence="8">The sequence shown here is derived from an EMBL/GenBank/DDBJ whole genome shotgun (WGS) entry which is preliminary data.</text>
</comment>
<feature type="transmembrane region" description="Helical" evidence="6">
    <location>
        <begin position="252"/>
        <end position="272"/>
    </location>
</feature>
<feature type="non-terminal residue" evidence="8">
    <location>
        <position position="353"/>
    </location>
</feature>
<dbReference type="PANTHER" id="PTHR37422">
    <property type="entry name" value="TEICHURONIC ACID BIOSYNTHESIS PROTEIN TUAE"/>
    <property type="match status" value="1"/>
</dbReference>
<name>X0TB92_9ZZZZ</name>
<dbReference type="AlphaFoldDB" id="X0TB92"/>
<protein>
    <recommendedName>
        <fullName evidence="7">O-antigen ligase-related domain-containing protein</fullName>
    </recommendedName>
</protein>
<evidence type="ECO:0000256" key="6">
    <source>
        <dbReference type="SAM" id="Phobius"/>
    </source>
</evidence>
<gene>
    <name evidence="8" type="ORF">S01H1_12178</name>
</gene>
<evidence type="ECO:0000256" key="3">
    <source>
        <dbReference type="ARBA" id="ARBA00022989"/>
    </source>
</evidence>
<keyword evidence="4 6" id="KW-0472">Membrane</keyword>
<feature type="region of interest" description="Disordered" evidence="5">
    <location>
        <begin position="287"/>
        <end position="325"/>
    </location>
</feature>